<accession>A0AA91TZ14</accession>
<organism evidence="1 3">
    <name type="scientific">Halopseudomonas pelagia</name>
    <dbReference type="NCBI Taxonomy" id="553151"/>
    <lineage>
        <taxon>Bacteria</taxon>
        <taxon>Pseudomonadati</taxon>
        <taxon>Pseudomonadota</taxon>
        <taxon>Gammaproteobacteria</taxon>
        <taxon>Pseudomonadales</taxon>
        <taxon>Pseudomonadaceae</taxon>
        <taxon>Halopseudomonas</taxon>
    </lineage>
</organism>
<evidence type="ECO:0000313" key="2">
    <source>
        <dbReference type="EMBL" id="QFY57943.1"/>
    </source>
</evidence>
<dbReference type="EMBL" id="NWMT01000248">
    <property type="protein sequence ID" value="PCC97628.1"/>
    <property type="molecule type" value="Genomic_DNA"/>
</dbReference>
<protein>
    <submittedName>
        <fullName evidence="1">Histidine phosphatase family protein</fullName>
    </submittedName>
</protein>
<keyword evidence="4" id="KW-1185">Reference proteome</keyword>
<dbReference type="AlphaFoldDB" id="A0AA91TZ14"/>
<sequence length="200" mass="22452">MLLAIAAPAAFAAFMWMPPSMPDLSESDISERQYLYDSWSNGDSIVVVRHLERCDRADVPCLVEKDGLTARSVLVAADLSDDFFRLGLEQTDIYNSPLARTDQTADLLFSSRSTDQGWLYNCRKEDTFLRDALSNKKPGRNLVLVTHSSCIARFEDDLGFSSDTPEYGTAIFLSADSRANDIRLLGFVEIDDWDEVIHAR</sequence>
<proteinExistence type="predicted"/>
<dbReference type="EMBL" id="CP033116">
    <property type="protein sequence ID" value="QFY57943.1"/>
    <property type="molecule type" value="Genomic_DNA"/>
</dbReference>
<dbReference type="InterPro" id="IPR029033">
    <property type="entry name" value="His_PPase_superfam"/>
</dbReference>
<evidence type="ECO:0000313" key="1">
    <source>
        <dbReference type="EMBL" id="PCC97628.1"/>
    </source>
</evidence>
<dbReference type="Proteomes" id="UP000344571">
    <property type="component" value="Chromosome"/>
</dbReference>
<evidence type="ECO:0000313" key="3">
    <source>
        <dbReference type="Proteomes" id="UP000243750"/>
    </source>
</evidence>
<reference evidence="2 4" key="2">
    <citation type="submission" date="2018-10" db="EMBL/GenBank/DDBJ databases">
        <title>Complete genome sequence of Pseudomonas pelagia strain Kongs-67.</title>
        <authorList>
            <person name="Sinha R.K."/>
            <person name="Krishnan K."/>
        </authorList>
    </citation>
    <scope>NUCLEOTIDE SEQUENCE [LARGE SCALE GENOMIC DNA]</scope>
    <source>
        <strain evidence="2 4">Kongs-67</strain>
    </source>
</reference>
<reference evidence="1 3" key="1">
    <citation type="submission" date="2017-09" db="EMBL/GenBank/DDBJ databases">
        <title>Bacterial and phytoplankton interrelationship in Kongsfjorden, an Arctic fjord.</title>
        <authorList>
            <person name="Sinha R."/>
            <person name="Krishnan K."/>
        </authorList>
    </citation>
    <scope>NUCLEOTIDE SEQUENCE [LARGE SCALE GENOMIC DNA]</scope>
    <source>
        <strain evidence="1 3">58</strain>
    </source>
</reference>
<name>A0AA91TZ14_9GAMM</name>
<dbReference type="SUPFAM" id="SSF53254">
    <property type="entry name" value="Phosphoglycerate mutase-like"/>
    <property type="match status" value="1"/>
</dbReference>
<dbReference type="Proteomes" id="UP000243750">
    <property type="component" value="Unassembled WGS sequence"/>
</dbReference>
<gene>
    <name evidence="1" type="ORF">CO192_20445</name>
    <name evidence="2" type="ORF">EAO82_17160</name>
</gene>
<evidence type="ECO:0000313" key="4">
    <source>
        <dbReference type="Proteomes" id="UP000344571"/>
    </source>
</evidence>
<dbReference type="Gene3D" id="3.40.50.1240">
    <property type="entry name" value="Phosphoglycerate mutase-like"/>
    <property type="match status" value="1"/>
</dbReference>